<feature type="compositionally biased region" description="Basic and acidic residues" evidence="7">
    <location>
        <begin position="341"/>
        <end position="359"/>
    </location>
</feature>
<reference evidence="9 10" key="1">
    <citation type="journal article" date="2009" name="Science">
        <title>Green evolution and dynamic adaptations revealed by genomes of the marine picoeukaryotes Micromonas.</title>
        <authorList>
            <person name="Worden A.Z."/>
            <person name="Lee J.H."/>
            <person name="Mock T."/>
            <person name="Rouze P."/>
            <person name="Simmons M.P."/>
            <person name="Aerts A.L."/>
            <person name="Allen A.E."/>
            <person name="Cuvelier M.L."/>
            <person name="Derelle E."/>
            <person name="Everett M.V."/>
            <person name="Foulon E."/>
            <person name="Grimwood J."/>
            <person name="Gundlach H."/>
            <person name="Henrissat B."/>
            <person name="Napoli C."/>
            <person name="McDonald S.M."/>
            <person name="Parker M.S."/>
            <person name="Rombauts S."/>
            <person name="Salamov A."/>
            <person name="Von Dassow P."/>
            <person name="Badger J.H."/>
            <person name="Coutinho P.M."/>
            <person name="Demir E."/>
            <person name="Dubchak I."/>
            <person name="Gentemann C."/>
            <person name="Eikrem W."/>
            <person name="Gready J.E."/>
            <person name="John U."/>
            <person name="Lanier W."/>
            <person name="Lindquist E.A."/>
            <person name="Lucas S."/>
            <person name="Mayer K.F."/>
            <person name="Moreau H."/>
            <person name="Not F."/>
            <person name="Otillar R."/>
            <person name="Panaud O."/>
            <person name="Pangilinan J."/>
            <person name="Paulsen I."/>
            <person name="Piegu B."/>
            <person name="Poliakov A."/>
            <person name="Robbens S."/>
            <person name="Schmutz J."/>
            <person name="Toulza E."/>
            <person name="Wyss T."/>
            <person name="Zelensky A."/>
            <person name="Zhou K."/>
            <person name="Armbrust E.V."/>
            <person name="Bhattacharya D."/>
            <person name="Goodenough U.W."/>
            <person name="Van de Peer Y."/>
            <person name="Grigoriev I.V."/>
        </authorList>
    </citation>
    <scope>NUCLEOTIDE SEQUENCE [LARGE SCALE GENOMIC DNA]</scope>
    <source>
        <strain evidence="9 10">CCMP1545</strain>
    </source>
</reference>
<dbReference type="OrthoDB" id="1601at2759"/>
<feature type="transmembrane region" description="Helical" evidence="8">
    <location>
        <begin position="215"/>
        <end position="242"/>
    </location>
</feature>
<feature type="transmembrane region" description="Helical" evidence="8">
    <location>
        <begin position="146"/>
        <end position="165"/>
    </location>
</feature>
<feature type="transmembrane region" description="Helical" evidence="8">
    <location>
        <begin position="275"/>
        <end position="298"/>
    </location>
</feature>
<evidence type="ECO:0000256" key="1">
    <source>
        <dbReference type="ARBA" id="ARBA00004141"/>
    </source>
</evidence>
<dbReference type="Proteomes" id="UP000001876">
    <property type="component" value="Unassembled WGS sequence"/>
</dbReference>
<dbReference type="OMA" id="KIMTQHY"/>
<keyword evidence="5 8" id="KW-1133">Transmembrane helix</keyword>
<dbReference type="PANTHER" id="PTHR10778:SF13">
    <property type="entry name" value="ADENOSINE 3'-PHOSPHO 5'-PHOSPHOSULFATE TRANSPORTER 1"/>
    <property type="match status" value="1"/>
</dbReference>
<keyword evidence="10" id="KW-1185">Reference proteome</keyword>
<evidence type="ECO:0000256" key="5">
    <source>
        <dbReference type="ARBA" id="ARBA00022989"/>
    </source>
</evidence>
<dbReference type="eggNOG" id="KOG1581">
    <property type="taxonomic scope" value="Eukaryota"/>
</dbReference>
<evidence type="ECO:0000313" key="9">
    <source>
        <dbReference type="EMBL" id="EEH52709.1"/>
    </source>
</evidence>
<proteinExistence type="inferred from homology"/>
<feature type="transmembrane region" description="Helical" evidence="8">
    <location>
        <begin position="177"/>
        <end position="194"/>
    </location>
</feature>
<name>C1N4D4_MICPC</name>
<dbReference type="InterPro" id="IPR013657">
    <property type="entry name" value="SCL35B1-4/HUT1"/>
</dbReference>
<comment type="similarity">
    <text evidence="2">Belongs to the nucleotide-sugar transporter family. UDP-galactose:UMP antiporter (TC 2.A.7.11) subfamily.</text>
</comment>
<organism evidence="10">
    <name type="scientific">Micromonas pusilla (strain CCMP1545)</name>
    <name type="common">Picoplanktonic green alga</name>
    <dbReference type="NCBI Taxonomy" id="564608"/>
    <lineage>
        <taxon>Eukaryota</taxon>
        <taxon>Viridiplantae</taxon>
        <taxon>Chlorophyta</taxon>
        <taxon>Mamiellophyceae</taxon>
        <taxon>Mamiellales</taxon>
        <taxon>Mamiellaceae</taxon>
        <taxon>Micromonas</taxon>
    </lineage>
</organism>
<comment type="subcellular location">
    <subcellularLocation>
        <location evidence="1">Membrane</location>
        <topology evidence="1">Multi-pass membrane protein</topology>
    </subcellularLocation>
</comment>
<keyword evidence="4 8" id="KW-0812">Transmembrane</keyword>
<evidence type="ECO:0000256" key="8">
    <source>
        <dbReference type="SAM" id="Phobius"/>
    </source>
</evidence>
<dbReference type="Pfam" id="PF08449">
    <property type="entry name" value="UAA"/>
    <property type="match status" value="1"/>
</dbReference>
<feature type="region of interest" description="Disordered" evidence="7">
    <location>
        <begin position="327"/>
        <end position="365"/>
    </location>
</feature>
<accession>C1N4D4</accession>
<feature type="compositionally biased region" description="Gly residues" evidence="7">
    <location>
        <begin position="327"/>
        <end position="340"/>
    </location>
</feature>
<protein>
    <submittedName>
        <fullName evidence="9">Drug/Metabolite transporter superfamily</fullName>
    </submittedName>
</protein>
<evidence type="ECO:0000256" key="3">
    <source>
        <dbReference type="ARBA" id="ARBA00022448"/>
    </source>
</evidence>
<evidence type="ECO:0000313" key="10">
    <source>
        <dbReference type="Proteomes" id="UP000001876"/>
    </source>
</evidence>
<dbReference type="AlphaFoldDB" id="C1N4D4"/>
<evidence type="ECO:0000256" key="7">
    <source>
        <dbReference type="SAM" id="MobiDB-lite"/>
    </source>
</evidence>
<keyword evidence="3" id="KW-0813">Transport</keyword>
<keyword evidence="6 8" id="KW-0472">Membrane</keyword>
<evidence type="ECO:0000256" key="2">
    <source>
        <dbReference type="ARBA" id="ARBA00008349"/>
    </source>
</evidence>
<evidence type="ECO:0000256" key="6">
    <source>
        <dbReference type="ARBA" id="ARBA00023136"/>
    </source>
</evidence>
<dbReference type="KEGG" id="mpp:MICPUCDRAFT_36043"/>
<dbReference type="GeneID" id="9688210"/>
<feature type="transmembrane region" description="Helical" evidence="8">
    <location>
        <begin position="16"/>
        <end position="36"/>
    </location>
</feature>
<dbReference type="GO" id="GO:0005789">
    <property type="term" value="C:endoplasmic reticulum membrane"/>
    <property type="evidence" value="ECO:0007669"/>
    <property type="project" value="TreeGrafter"/>
</dbReference>
<dbReference type="EMBL" id="GG663747">
    <property type="protein sequence ID" value="EEH52709.1"/>
    <property type="molecule type" value="Genomic_DNA"/>
</dbReference>
<dbReference type="GO" id="GO:0046964">
    <property type="term" value="F:3'-phosphoadenosine 5'-phosphosulfate transmembrane transporter activity"/>
    <property type="evidence" value="ECO:0007669"/>
    <property type="project" value="TreeGrafter"/>
</dbReference>
<dbReference type="RefSeq" id="XP_003062770.1">
    <property type="nucleotide sequence ID" value="XM_003062724.1"/>
</dbReference>
<gene>
    <name evidence="9" type="ORF">MICPUCDRAFT_36043</name>
</gene>
<evidence type="ECO:0000256" key="4">
    <source>
        <dbReference type="ARBA" id="ARBA00022692"/>
    </source>
</evidence>
<feature type="transmembrane region" description="Helical" evidence="8">
    <location>
        <begin position="304"/>
        <end position="321"/>
    </location>
</feature>
<dbReference type="SUPFAM" id="SSF103481">
    <property type="entry name" value="Multidrug resistance efflux transporter EmrE"/>
    <property type="match status" value="1"/>
</dbReference>
<dbReference type="GO" id="GO:0000139">
    <property type="term" value="C:Golgi membrane"/>
    <property type="evidence" value="ECO:0007669"/>
    <property type="project" value="TreeGrafter"/>
</dbReference>
<feature type="transmembrane region" description="Helical" evidence="8">
    <location>
        <begin position="248"/>
        <end position="268"/>
    </location>
</feature>
<sequence length="365" mass="39180">MSGVAQGAPAYDAAMILKVVGCVVGVVGSLLVYGILQERIMTKPYDDGGSEESFTFSVFLVMNNRIVSMAVAVATLAWMRGAVQPVAPMYKYAAVSASNVVATTCQYEALKYVSFPVQTLGKCAKMIPVMIWGYAINGKSYKLQDYAIAVGVMLGCAVFATYGPTTSKKHGKTAAETGAYGVALMLGYLGFDGFTSTFQDKLFRGYQMETYNQMLWVNACSAAVSCLWLFGDASMGAAIAFIQRHPAALVDCFTLSLASTCGQLCILYTIREFGALLFATIMTTRQFLSILLSCLIFMHPLTWQQWLGTALVFASLYYQAFNKGARGGKSGEVGGGGGDGGDAKDPLAKEMHAEQRERFAGSNRA</sequence>
<dbReference type="PANTHER" id="PTHR10778">
    <property type="entry name" value="SOLUTE CARRIER FAMILY 35 MEMBER B"/>
    <property type="match status" value="1"/>
</dbReference>
<dbReference type="InterPro" id="IPR037185">
    <property type="entry name" value="EmrE-like"/>
</dbReference>